<dbReference type="PANTHER" id="PTHR46730">
    <property type="entry name" value="POLYCYSTIN-1"/>
    <property type="match status" value="1"/>
</dbReference>
<dbReference type="InterPro" id="IPR036392">
    <property type="entry name" value="PLAT/LH2_dom_sf"/>
</dbReference>
<feature type="transmembrane region" description="Helical" evidence="14">
    <location>
        <begin position="1726"/>
        <end position="1748"/>
    </location>
</feature>
<dbReference type="SUPFAM" id="SSF49299">
    <property type="entry name" value="PKD domain"/>
    <property type="match status" value="2"/>
</dbReference>
<evidence type="ECO:0000256" key="2">
    <source>
        <dbReference type="ARBA" id="ARBA00004651"/>
    </source>
</evidence>
<dbReference type="InterPro" id="IPR001024">
    <property type="entry name" value="PLAT/LH2_dom"/>
</dbReference>
<keyword evidence="10" id="KW-0325">Glycoprotein</keyword>
<feature type="compositionally biased region" description="Basic residues" evidence="13">
    <location>
        <begin position="2508"/>
        <end position="2519"/>
    </location>
</feature>
<dbReference type="InterPro" id="IPR022409">
    <property type="entry name" value="PKD/Chitinase_dom"/>
</dbReference>
<organism evidence="15">
    <name type="scientific">Magallana gigas</name>
    <name type="common">Pacific oyster</name>
    <name type="synonym">Crassostrea gigas</name>
    <dbReference type="NCBI Taxonomy" id="29159"/>
    <lineage>
        <taxon>Eukaryota</taxon>
        <taxon>Metazoa</taxon>
        <taxon>Spiralia</taxon>
        <taxon>Lophotrochozoa</taxon>
        <taxon>Mollusca</taxon>
        <taxon>Bivalvia</taxon>
        <taxon>Autobranchia</taxon>
        <taxon>Pteriomorphia</taxon>
        <taxon>Ostreida</taxon>
        <taxon>Ostreoidea</taxon>
        <taxon>Ostreidae</taxon>
        <taxon>Magallana</taxon>
    </lineage>
</organism>
<keyword evidence="4" id="KW-1003">Cell membrane</keyword>
<dbReference type="Gene3D" id="2.60.60.20">
    <property type="entry name" value="PLAT/LH2 domain"/>
    <property type="match status" value="1"/>
</dbReference>
<dbReference type="PANTHER" id="PTHR46730:SF1">
    <property type="entry name" value="PLAT DOMAIN-CONTAINING PROTEIN"/>
    <property type="match status" value="1"/>
</dbReference>
<dbReference type="CDD" id="cd01752">
    <property type="entry name" value="PLAT_polycystin"/>
    <property type="match status" value="1"/>
</dbReference>
<keyword evidence="11" id="KW-0966">Cell projection</keyword>
<dbReference type="SMART" id="SM00089">
    <property type="entry name" value="PKD"/>
    <property type="match status" value="2"/>
</dbReference>
<feature type="region of interest" description="Disordered" evidence="13">
    <location>
        <begin position="1589"/>
        <end position="1616"/>
    </location>
</feature>
<comment type="subcellular location">
    <subcellularLocation>
        <location evidence="2">Cell membrane</location>
        <topology evidence="2">Multi-pass membrane protein</topology>
    </subcellularLocation>
    <subcellularLocation>
        <location evidence="1">Cell projection</location>
        <location evidence="1">Cilium</location>
    </subcellularLocation>
</comment>
<dbReference type="SMART" id="SM00308">
    <property type="entry name" value="LH2"/>
    <property type="match status" value="1"/>
</dbReference>
<dbReference type="Gene3D" id="2.60.40.10">
    <property type="entry name" value="Immunoglobulins"/>
    <property type="match status" value="1"/>
</dbReference>
<dbReference type="Pfam" id="PF02010">
    <property type="entry name" value="REJ"/>
    <property type="match status" value="1"/>
</dbReference>
<dbReference type="HOGENOM" id="CLU_000971_0_0_1"/>
<evidence type="ECO:0000256" key="8">
    <source>
        <dbReference type="ARBA" id="ARBA00023069"/>
    </source>
</evidence>
<evidence type="ECO:0000256" key="5">
    <source>
        <dbReference type="ARBA" id="ARBA00022692"/>
    </source>
</evidence>
<feature type="region of interest" description="Disordered" evidence="13">
    <location>
        <begin position="2332"/>
        <end position="2412"/>
    </location>
</feature>
<accession>K1QBE5</accession>
<keyword evidence="8" id="KW-0969">Cilium</keyword>
<dbReference type="InterPro" id="IPR014010">
    <property type="entry name" value="REJ_dom"/>
</dbReference>
<keyword evidence="5 14" id="KW-0812">Transmembrane</keyword>
<feature type="transmembrane region" description="Helical" evidence="14">
    <location>
        <begin position="1565"/>
        <end position="1584"/>
    </location>
</feature>
<dbReference type="GO" id="GO:0005261">
    <property type="term" value="F:monoatomic cation channel activity"/>
    <property type="evidence" value="ECO:0007669"/>
    <property type="project" value="TreeGrafter"/>
</dbReference>
<evidence type="ECO:0000256" key="10">
    <source>
        <dbReference type="ARBA" id="ARBA00023180"/>
    </source>
</evidence>
<dbReference type="GO" id="GO:0005929">
    <property type="term" value="C:cilium"/>
    <property type="evidence" value="ECO:0007669"/>
    <property type="project" value="UniProtKB-SubCell"/>
</dbReference>
<comment type="caution">
    <text evidence="12">Lacks conserved residue(s) required for the propagation of feature annotation.</text>
</comment>
<dbReference type="Pfam" id="PF01477">
    <property type="entry name" value="PLAT"/>
    <property type="match status" value="1"/>
</dbReference>
<feature type="region of interest" description="Disordered" evidence="13">
    <location>
        <begin position="555"/>
        <end position="686"/>
    </location>
</feature>
<dbReference type="PROSITE" id="PS50093">
    <property type="entry name" value="PKD"/>
    <property type="match status" value="3"/>
</dbReference>
<evidence type="ECO:0000256" key="11">
    <source>
        <dbReference type="ARBA" id="ARBA00023273"/>
    </source>
</evidence>
<sequence>MRHTYQNRGTYTVTVIARNKVSSQTDQAEVVVQSLIQGVKLTASANVIEVKQVLTFMAETVPEPELASFYIWNLGDSPGGPRQSLGPVLEYSYRMTGRFIVTVGAYNDISGAESPPLEIFVQSKVTNLKALFMNDYSLVNTSLQFGTYSYSGSNLTYIWDFGDGSPLLTTMDGGPRVRHTYTKMGRYIVTLTAYNQISSDTHRLELFVVDRVCRLPEFDIHSQVMDKDNKVNEVNKLFMTDKIHFEAEITHLHCEYTNVIEYQWSFQSDQSISQSESSVWTTSQDPALFQRRVLKLPPRSLKAGNYTISLTVKYAGTIVYATKKESVEVVQAPLVAHIQGGALRQVAYRGNVTLNGTKSRDPNLEFSSHLRYNWTCSTSLSSIETNCFQDNISGTFDMSDPVLTFPVSWLQSGNQYLFVLEVSASGLESGNTTQVIDIHGDALEVSISCPLCELGNIREGKPIRMEAVCPECAGNPLVVYKWTLSVVLGYPRVREWNPIRCMNPGNSKFELWRQQNTSQARDWMNSITGTPTISTTPRSTPLSSTEKIIYILQKEDRSSTTETEQVLNPEINEDRSTKSRVTTGNRAEDGQATKMEDPFPFERVLENTENINGRKLGQSQQGGTGMMFPVNEGSPGEVGSSDGRLPGDISEGTGDGRQNNKDSSGRGPSTPDPVNPNSRNVPEKPPISLMINRESNQVLVGFPRYSRALFLAPGQLLPARAYIVTVTVEDGQRRGEARETFFINEGPSKGACEVGPDRGEEFNTKFKVFCKEWQAMHQPIRYQVTFDLGNNQSEVLLYQGLKKSLDFTLPAGLPHHNYKVFLKISVLDGRDAAIHYCSTSVTVHPARVSGGRTDQGHRPDSGSGGFNAADDILSKLKNQYAASLYKDDGQTRISTLYLAHLLNRGDHPQQERLLQELLRNLMNLRIEDEVEVLQTLQALVQLTAITNKMTRVCLATSTSLLNDLVEKTLTLYTKRQSPVPGLLLSAVEAGSNIVKAVSMAAASQNDLWFYREKLTQSIQLVELFLRNEIHYHMIGEQPIRIGDTAFISAVGGVFQYKDIATLDIDQSRIVLPKQVFTPQGLQNLTKMQSMSGINAHGHLTPIASEKCVRVEFIKYLSNPYQHVQKGSLLVNSEVSTLNMYDCHGNSLEDLQPDDPVSIQLPRRPQRAAPEIVYTLQKSSMNVHQFNLSRNSLQQTLQIHIQMSPAANEGRLFPTTLLIGYKKHPTPQRYLLKQESPAAQTDIRVFLPSGFFNVSGEYYLGFVDAKYNAGRPRPGEVQHRNYTLTVWQTQCLYWREKENRWSRDGCWATDMSTYALTQCSANENPVCVTLTVMALLVYVTLMVLCHRADRHDARKGGILYLRDNALTDKQKFEVIVETGFRRGAGTTAKISIILHGEEGMSGTRELISDDDRPMFERNSRDKFILTLPESIGKIWKVQIWHNNVGSSPSWYLSRVIVKDLNNEREFYFISEKWLAVEEEDGKVEREFLALDGNLGFKRVFLTKGTQYLADYHLWLSPFTCPSYSQFTRTQRLTCCLTLFSVYMCLNTLVYHYTYKQYHGEFRLLDLSWNSVIVGVVCCVVLVPTARSKTSSAEDKDEDAYPSGKPNENSQEEETDTSAEVVQPIMTYSILDQSILNWPAIQNWAQKQWIKRQQTVSKEMIGSETDMASSGFEDSNSTEPQPQMTLSSTNSSVKNKTASESSQSSANCPAPSKKNPNSRLLLPTWMQYVTWFLCALIIVCSTVLTIWIGFRFDEVRSILWLQSLYISVLFCIFVVHPILIFIAVLYTTVRYRCDPSILDHYEESYFGENAEREIFRRKKEQSCESWTEAEELDKAVAARQRSRYLRFARPPQEKQLIESRKKVMKEKKALTILLDIVSLVATFLIVLVMAYGKDISPEYHLNKAKLVLQGYIIGHVQLRKVKATERECATMNDMPYLSLKCRNISITGSSEPENSTFQSKSSPYLLFGRHGIYDNSGHVIKLNHSRNESVLQIQRLASSHWMDDFTKAVFVEFTLFHPSTGLFTSVILYLEIPDTGGVTPGHSISSTYLFKYTSGTDNFLLFCESVLSLVSVAYIGCNIYRFILVSNVIEQQRTTYNEEFVDVSFVTFWDEMLRCMVGFILFVVILQSLRLLRYERLFLLFGKIYSRAHRELKVLAVVSFLTFRFHVTKRRQHKMLALSGPETLTYYWRMLHQLAGFRTVDTSMESESEPDNTLPPEFTMAEIEYQVDELFYRIAALSGSHTLPEKPTNYFTDSDGTYGAGDDGISSAGSEVHDEERLEHRVHKIEDNLCSKEPYLAQLFGTDSLSKDQENQIRSHLELEIFRQLQIQRQIGEENETIGADPNTREQETSPQTEPKPGTNNPGKLEIEGASNSNLRDKETCPSSPDSPESVKNSTEKTKKPAVGEASPELCQPNAKPVIKAQKCMKKPELPAKPTFINPGTSRGGPLHEIHKPQIISSPTLRQLKADKFGIRGEKGGAKGESNSGSSITESSSGSEQDALHGHVTAMGKRNLRKTKSRGKGKGPVNLSSVLLDEIESELQQRECASVTDDKFVILEQEVLEDIDDENLNA</sequence>
<feature type="compositionally biased region" description="Polar residues" evidence="13">
    <location>
        <begin position="607"/>
        <end position="619"/>
    </location>
</feature>
<keyword evidence="7 14" id="KW-1133">Transmembrane helix</keyword>
<dbReference type="PROSITE" id="PS51111">
    <property type="entry name" value="REJ"/>
    <property type="match status" value="1"/>
</dbReference>
<evidence type="ECO:0000256" key="9">
    <source>
        <dbReference type="ARBA" id="ARBA00023136"/>
    </source>
</evidence>
<evidence type="ECO:0000256" key="3">
    <source>
        <dbReference type="ARBA" id="ARBA00007200"/>
    </source>
</evidence>
<feature type="region of interest" description="Disordered" evidence="13">
    <location>
        <begin position="1664"/>
        <end position="1713"/>
    </location>
</feature>
<evidence type="ECO:0000256" key="13">
    <source>
        <dbReference type="SAM" id="MobiDB-lite"/>
    </source>
</evidence>
<evidence type="ECO:0000256" key="1">
    <source>
        <dbReference type="ARBA" id="ARBA00004138"/>
    </source>
</evidence>
<dbReference type="InterPro" id="IPR046791">
    <property type="entry name" value="Polycystin_dom"/>
</dbReference>
<name>K1QBE5_MAGGI</name>
<dbReference type="SUPFAM" id="SSF49723">
    <property type="entry name" value="Lipase/lipooxygenase domain (PLAT/LH2 domain)"/>
    <property type="match status" value="1"/>
</dbReference>
<dbReference type="InterPro" id="IPR013783">
    <property type="entry name" value="Ig-like_fold"/>
</dbReference>
<dbReference type="InterPro" id="IPR002859">
    <property type="entry name" value="PKD/REJ-like"/>
</dbReference>
<evidence type="ECO:0000256" key="6">
    <source>
        <dbReference type="ARBA" id="ARBA00022737"/>
    </source>
</evidence>
<dbReference type="InParanoid" id="K1QBE5"/>
<gene>
    <name evidence="15" type="ORF">CGI_10013037</name>
</gene>
<evidence type="ECO:0000256" key="14">
    <source>
        <dbReference type="SAM" id="Phobius"/>
    </source>
</evidence>
<dbReference type="PROSITE" id="PS50095">
    <property type="entry name" value="PLAT"/>
    <property type="match status" value="1"/>
</dbReference>
<dbReference type="Pfam" id="PF00801">
    <property type="entry name" value="PKD"/>
    <property type="match status" value="1"/>
</dbReference>
<proteinExistence type="inferred from homology"/>
<evidence type="ECO:0000256" key="4">
    <source>
        <dbReference type="ARBA" id="ARBA00022475"/>
    </source>
</evidence>
<dbReference type="Pfam" id="PF20519">
    <property type="entry name" value="Polycystin_dom"/>
    <property type="match status" value="1"/>
</dbReference>
<feature type="transmembrane region" description="Helical" evidence="14">
    <location>
        <begin position="1760"/>
        <end position="1784"/>
    </location>
</feature>
<feature type="region of interest" description="Disordered" evidence="13">
    <location>
        <begin position="2428"/>
        <end position="2525"/>
    </location>
</feature>
<feature type="transmembrane region" description="Helical" evidence="14">
    <location>
        <begin position="1327"/>
        <end position="1344"/>
    </location>
</feature>
<dbReference type="CDD" id="cd00146">
    <property type="entry name" value="PKD"/>
    <property type="match status" value="3"/>
</dbReference>
<protein>
    <submittedName>
        <fullName evidence="15">Polycystic kidney disease protein 1-like 1</fullName>
    </submittedName>
</protein>
<feature type="compositionally biased region" description="Polar residues" evidence="13">
    <location>
        <begin position="2379"/>
        <end position="2391"/>
    </location>
</feature>
<feature type="transmembrane region" description="Helical" evidence="14">
    <location>
        <begin position="1867"/>
        <end position="1889"/>
    </location>
</feature>
<dbReference type="InterPro" id="IPR042060">
    <property type="entry name" value="PLAT_polycystin1"/>
</dbReference>
<evidence type="ECO:0000256" key="7">
    <source>
        <dbReference type="ARBA" id="ARBA00022989"/>
    </source>
</evidence>
<evidence type="ECO:0000256" key="12">
    <source>
        <dbReference type="PROSITE-ProRule" id="PRU00152"/>
    </source>
</evidence>
<reference evidence="15" key="1">
    <citation type="journal article" date="2012" name="Nature">
        <title>The oyster genome reveals stress adaptation and complexity of shell formation.</title>
        <authorList>
            <person name="Zhang G."/>
            <person name="Fang X."/>
            <person name="Guo X."/>
            <person name="Li L."/>
            <person name="Luo R."/>
            <person name="Xu F."/>
            <person name="Yang P."/>
            <person name="Zhang L."/>
            <person name="Wang X."/>
            <person name="Qi H."/>
            <person name="Xiong Z."/>
            <person name="Que H."/>
            <person name="Xie Y."/>
            <person name="Holland P.W."/>
            <person name="Paps J."/>
            <person name="Zhu Y."/>
            <person name="Wu F."/>
            <person name="Chen Y."/>
            <person name="Wang J."/>
            <person name="Peng C."/>
            <person name="Meng J."/>
            <person name="Yang L."/>
            <person name="Liu J."/>
            <person name="Wen B."/>
            <person name="Zhang N."/>
            <person name="Huang Z."/>
            <person name="Zhu Q."/>
            <person name="Feng Y."/>
            <person name="Mount A."/>
            <person name="Hedgecock D."/>
            <person name="Xu Z."/>
            <person name="Liu Y."/>
            <person name="Domazet-Loso T."/>
            <person name="Du Y."/>
            <person name="Sun X."/>
            <person name="Zhang S."/>
            <person name="Liu B."/>
            <person name="Cheng P."/>
            <person name="Jiang X."/>
            <person name="Li J."/>
            <person name="Fan D."/>
            <person name="Wang W."/>
            <person name="Fu W."/>
            <person name="Wang T."/>
            <person name="Wang B."/>
            <person name="Zhang J."/>
            <person name="Peng Z."/>
            <person name="Li Y."/>
            <person name="Li N."/>
            <person name="Wang J."/>
            <person name="Chen M."/>
            <person name="He Y."/>
            <person name="Tan F."/>
            <person name="Song X."/>
            <person name="Zheng Q."/>
            <person name="Huang R."/>
            <person name="Yang H."/>
            <person name="Du X."/>
            <person name="Chen L."/>
            <person name="Yang M."/>
            <person name="Gaffney P.M."/>
            <person name="Wang S."/>
            <person name="Luo L."/>
            <person name="She Z."/>
            <person name="Ming Y."/>
            <person name="Huang W."/>
            <person name="Zhang S."/>
            <person name="Huang B."/>
            <person name="Zhang Y."/>
            <person name="Qu T."/>
            <person name="Ni P."/>
            <person name="Miao G."/>
            <person name="Wang J."/>
            <person name="Wang Q."/>
            <person name="Steinberg C.E."/>
            <person name="Wang H."/>
            <person name="Li N."/>
            <person name="Qian L."/>
            <person name="Zhang G."/>
            <person name="Li Y."/>
            <person name="Yang H."/>
            <person name="Liu X."/>
            <person name="Wang J."/>
            <person name="Yin Y."/>
            <person name="Wang J."/>
        </authorList>
    </citation>
    <scope>NUCLEOTIDE SEQUENCE [LARGE SCALE GENOMIC DNA]</scope>
    <source>
        <strain evidence="15">05x7-T-G4-1.051#20</strain>
    </source>
</reference>
<feature type="compositionally biased region" description="Polar residues" evidence="13">
    <location>
        <begin position="2347"/>
        <end position="2360"/>
    </location>
</feature>
<feature type="compositionally biased region" description="Basic and acidic residues" evidence="13">
    <location>
        <begin position="586"/>
        <end position="597"/>
    </location>
</feature>
<dbReference type="Pfam" id="PF08016">
    <property type="entry name" value="PKD_channel"/>
    <property type="match status" value="1"/>
</dbReference>
<dbReference type="InterPro" id="IPR035986">
    <property type="entry name" value="PKD_dom_sf"/>
</dbReference>
<dbReference type="InterPro" id="IPR013122">
    <property type="entry name" value="PKD1_2_channel"/>
</dbReference>
<evidence type="ECO:0000313" key="15">
    <source>
        <dbReference type="EMBL" id="EKC26130.1"/>
    </source>
</evidence>
<comment type="similarity">
    <text evidence="3">Belongs to the polycystin family.</text>
</comment>
<feature type="compositionally biased region" description="Polar residues" evidence="13">
    <location>
        <begin position="1664"/>
        <end position="1705"/>
    </location>
</feature>
<keyword evidence="9 14" id="KW-0472">Membrane</keyword>
<dbReference type="EMBL" id="JH815782">
    <property type="protein sequence ID" value="EKC26130.1"/>
    <property type="molecule type" value="Genomic_DNA"/>
</dbReference>
<dbReference type="InterPro" id="IPR000601">
    <property type="entry name" value="PKD_dom"/>
</dbReference>
<feature type="compositionally biased region" description="Low complexity" evidence="13">
    <location>
        <begin position="2478"/>
        <end position="2494"/>
    </location>
</feature>
<feature type="compositionally biased region" description="Basic and acidic residues" evidence="13">
    <location>
        <begin position="2462"/>
        <end position="2476"/>
    </location>
</feature>
<dbReference type="GO" id="GO:0006816">
    <property type="term" value="P:calcium ion transport"/>
    <property type="evidence" value="ECO:0007669"/>
    <property type="project" value="TreeGrafter"/>
</dbReference>
<feature type="transmembrane region" description="Helical" evidence="14">
    <location>
        <begin position="1531"/>
        <end position="1553"/>
    </location>
</feature>
<keyword evidence="6" id="KW-0677">Repeat</keyword>
<dbReference type="GO" id="GO:0005886">
    <property type="term" value="C:plasma membrane"/>
    <property type="evidence" value="ECO:0007669"/>
    <property type="project" value="UniProtKB-SubCell"/>
</dbReference>